<feature type="transmembrane region" description="Helical" evidence="5">
    <location>
        <begin position="372"/>
        <end position="394"/>
    </location>
</feature>
<feature type="transmembrane region" description="Helical" evidence="5">
    <location>
        <begin position="232"/>
        <end position="256"/>
    </location>
</feature>
<feature type="transmembrane region" description="Helical" evidence="5">
    <location>
        <begin position="415"/>
        <end position="433"/>
    </location>
</feature>
<evidence type="ECO:0000259" key="6">
    <source>
        <dbReference type="PROSITE" id="PS50850"/>
    </source>
</evidence>
<dbReference type="EMBL" id="FZMO01000357">
    <property type="protein sequence ID" value="SNQ50201.1"/>
    <property type="molecule type" value="Genomic_DNA"/>
</dbReference>
<keyword evidence="4 5" id="KW-0472">Membrane</keyword>
<evidence type="ECO:0000256" key="3">
    <source>
        <dbReference type="ARBA" id="ARBA00022989"/>
    </source>
</evidence>
<dbReference type="Pfam" id="PF07690">
    <property type="entry name" value="MFS_1"/>
    <property type="match status" value="1"/>
</dbReference>
<dbReference type="PROSITE" id="PS50850">
    <property type="entry name" value="MFS"/>
    <property type="match status" value="1"/>
</dbReference>
<reference evidence="7 8" key="1">
    <citation type="submission" date="2017-06" db="EMBL/GenBank/DDBJ databases">
        <authorList>
            <person name="Kim H.J."/>
            <person name="Triplett B.A."/>
        </authorList>
    </citation>
    <scope>NUCLEOTIDE SEQUENCE [LARGE SCALE GENOMIC DNA]</scope>
    <source>
        <strain evidence="7">FRACA_ARgP5</strain>
    </source>
</reference>
<dbReference type="InterPro" id="IPR036259">
    <property type="entry name" value="MFS_trans_sf"/>
</dbReference>
<feature type="domain" description="Major facilitator superfamily (MFS) profile" evidence="6">
    <location>
        <begin position="21"/>
        <end position="473"/>
    </location>
</feature>
<evidence type="ECO:0000256" key="1">
    <source>
        <dbReference type="ARBA" id="ARBA00004651"/>
    </source>
</evidence>
<evidence type="ECO:0000313" key="8">
    <source>
        <dbReference type="Proteomes" id="UP000234331"/>
    </source>
</evidence>
<feature type="transmembrane region" description="Helical" evidence="5">
    <location>
        <begin position="56"/>
        <end position="75"/>
    </location>
</feature>
<feature type="transmembrane region" description="Helical" evidence="5">
    <location>
        <begin position="316"/>
        <end position="336"/>
    </location>
</feature>
<keyword evidence="8" id="KW-1185">Reference proteome</keyword>
<name>A0A2I2KX09_9ACTN</name>
<proteinExistence type="predicted"/>
<dbReference type="InterPro" id="IPR020846">
    <property type="entry name" value="MFS_dom"/>
</dbReference>
<organism evidence="7 8">
    <name type="scientific">Frankia canadensis</name>
    <dbReference type="NCBI Taxonomy" id="1836972"/>
    <lineage>
        <taxon>Bacteria</taxon>
        <taxon>Bacillati</taxon>
        <taxon>Actinomycetota</taxon>
        <taxon>Actinomycetes</taxon>
        <taxon>Frankiales</taxon>
        <taxon>Frankiaceae</taxon>
        <taxon>Frankia</taxon>
    </lineage>
</organism>
<evidence type="ECO:0000256" key="5">
    <source>
        <dbReference type="SAM" id="Phobius"/>
    </source>
</evidence>
<feature type="transmembrane region" description="Helical" evidence="5">
    <location>
        <begin position="276"/>
        <end position="296"/>
    </location>
</feature>
<dbReference type="Gene3D" id="1.20.1250.20">
    <property type="entry name" value="MFS general substrate transporter like domains"/>
    <property type="match status" value="1"/>
</dbReference>
<accession>A0A2I2KX09</accession>
<feature type="transmembrane region" description="Helical" evidence="5">
    <location>
        <begin position="21"/>
        <end position="44"/>
    </location>
</feature>
<feature type="transmembrane region" description="Helical" evidence="5">
    <location>
        <begin position="87"/>
        <end position="106"/>
    </location>
</feature>
<feature type="transmembrane region" description="Helical" evidence="5">
    <location>
        <begin position="144"/>
        <end position="168"/>
    </location>
</feature>
<evidence type="ECO:0000313" key="7">
    <source>
        <dbReference type="EMBL" id="SNQ50201.1"/>
    </source>
</evidence>
<evidence type="ECO:0000256" key="4">
    <source>
        <dbReference type="ARBA" id="ARBA00023136"/>
    </source>
</evidence>
<dbReference type="GO" id="GO:0022857">
    <property type="term" value="F:transmembrane transporter activity"/>
    <property type="evidence" value="ECO:0007669"/>
    <property type="project" value="InterPro"/>
</dbReference>
<dbReference type="SUPFAM" id="SSF103473">
    <property type="entry name" value="MFS general substrate transporter"/>
    <property type="match status" value="1"/>
</dbReference>
<feature type="transmembrane region" description="Helical" evidence="5">
    <location>
        <begin position="206"/>
        <end position="226"/>
    </location>
</feature>
<feature type="transmembrane region" description="Helical" evidence="5">
    <location>
        <begin position="348"/>
        <end position="366"/>
    </location>
</feature>
<feature type="transmembrane region" description="Helical" evidence="5">
    <location>
        <begin position="174"/>
        <end position="194"/>
    </location>
</feature>
<evidence type="ECO:0000256" key="2">
    <source>
        <dbReference type="ARBA" id="ARBA00022692"/>
    </source>
</evidence>
<gene>
    <name evidence="7" type="ORF">FRACA_420002</name>
</gene>
<protein>
    <submittedName>
        <fullName evidence="7">Arabinose efflux permease family protein</fullName>
    </submittedName>
</protein>
<sequence>MSHASAEPRDRRRAATATGPIIGALAVAGIVVSIMQTLVVPLVADLPELLDASASNTAWVVTAALLGAAVSTPILGRLGDMYGKKRMMLISLGILTIGSVLGALTSSLLVVIAARTLQGLSLGLVPLGISVMRDELPPEKLGSALGLMSSSLGIGGALGVPLAAVIAQQFNWHVLFWGAAGLGLLTLALVWRVIPESPVRDTGHGRFDFVGAAGLSIGVLALLLVISKGSDWGWLTGRTLGVAAVGVVVLAAWGAWELRSPSPLVDLRISARRQVLMTNLTSVAIGFAMYGVSLVIPQLMQAPTGTGYGFGQSMVVAGLCFAPFGVVMMLASPFTARVSSAFGPKTSLMLGALTIGVSYGLGVVLIHHIWQIILVSSLVGLGIALAYSAMPALIMSAVPPTETAAANGLNTLMRSIGTSSSAAVVGVVLAHMTTTYQGSAVPSLAGFKTTFIIGAAAAAVALVLAAFIPGRRASAPVVIPPQRDTALTSAENTAQADAVSP</sequence>
<comment type="subcellular location">
    <subcellularLocation>
        <location evidence="1">Cell membrane</location>
        <topology evidence="1">Multi-pass membrane protein</topology>
    </subcellularLocation>
</comment>
<keyword evidence="2 5" id="KW-0812">Transmembrane</keyword>
<dbReference type="PANTHER" id="PTHR42718:SF35">
    <property type="entry name" value="BLL0718 PROTEIN"/>
    <property type="match status" value="1"/>
</dbReference>
<dbReference type="CDD" id="cd17504">
    <property type="entry name" value="MFS_MMR_MDR_like"/>
    <property type="match status" value="1"/>
</dbReference>
<dbReference type="InterPro" id="IPR011701">
    <property type="entry name" value="MFS"/>
</dbReference>
<dbReference type="OrthoDB" id="4484751at2"/>
<dbReference type="Proteomes" id="UP000234331">
    <property type="component" value="Unassembled WGS sequence"/>
</dbReference>
<dbReference type="PANTHER" id="PTHR42718">
    <property type="entry name" value="MAJOR FACILITATOR SUPERFAMILY MULTIDRUG TRANSPORTER MFSC"/>
    <property type="match status" value="1"/>
</dbReference>
<keyword evidence="3 5" id="KW-1133">Transmembrane helix</keyword>
<feature type="transmembrane region" description="Helical" evidence="5">
    <location>
        <begin position="445"/>
        <end position="468"/>
    </location>
</feature>
<dbReference type="Gene3D" id="1.20.1720.10">
    <property type="entry name" value="Multidrug resistance protein D"/>
    <property type="match status" value="1"/>
</dbReference>
<dbReference type="GO" id="GO:0005886">
    <property type="term" value="C:plasma membrane"/>
    <property type="evidence" value="ECO:0007669"/>
    <property type="project" value="UniProtKB-SubCell"/>
</dbReference>
<dbReference type="AlphaFoldDB" id="A0A2I2KX09"/>